<feature type="region of interest" description="Disordered" evidence="7">
    <location>
        <begin position="1"/>
        <end position="81"/>
    </location>
</feature>
<feature type="compositionally biased region" description="Gly residues" evidence="7">
    <location>
        <begin position="369"/>
        <end position="384"/>
    </location>
</feature>
<evidence type="ECO:0000256" key="5">
    <source>
        <dbReference type="ARBA" id="ARBA00023163"/>
    </source>
</evidence>
<feature type="compositionally biased region" description="Low complexity" evidence="7">
    <location>
        <begin position="237"/>
        <end position="248"/>
    </location>
</feature>
<dbReference type="Pfam" id="PF13837">
    <property type="entry name" value="Myb_DNA-bind_4"/>
    <property type="match status" value="1"/>
</dbReference>
<keyword evidence="2" id="KW-0805">Transcription regulation</keyword>
<evidence type="ECO:0000256" key="4">
    <source>
        <dbReference type="ARBA" id="ARBA00023125"/>
    </source>
</evidence>
<keyword evidence="6" id="KW-0539">Nucleus</keyword>
<feature type="compositionally biased region" description="Polar residues" evidence="7">
    <location>
        <begin position="57"/>
        <end position="67"/>
    </location>
</feature>
<dbReference type="GO" id="GO:0005634">
    <property type="term" value="C:nucleus"/>
    <property type="evidence" value="ECO:0007669"/>
    <property type="project" value="UniProtKB-SubCell"/>
</dbReference>
<proteinExistence type="predicted"/>
<dbReference type="InterPro" id="IPR044822">
    <property type="entry name" value="Myb_DNA-bind_4"/>
</dbReference>
<dbReference type="GO" id="GO:0000976">
    <property type="term" value="F:transcription cis-regulatory region binding"/>
    <property type="evidence" value="ECO:0007669"/>
    <property type="project" value="TreeGrafter"/>
</dbReference>
<reference evidence="9" key="1">
    <citation type="journal article" date="2013" name="J. Plant Res.">
        <title>Effect of fungi and light on seed germination of three Opuntia species from semiarid lands of central Mexico.</title>
        <authorList>
            <person name="Delgado-Sanchez P."/>
            <person name="Jimenez-Bremont J.F."/>
            <person name="Guerrero-Gonzalez Mde L."/>
            <person name="Flores J."/>
        </authorList>
    </citation>
    <scope>NUCLEOTIDE SEQUENCE</scope>
    <source>
        <tissue evidence="9">Cladode</tissue>
    </source>
</reference>
<feature type="domain" description="Myb/SANT-like DNA-binding" evidence="8">
    <location>
        <begin position="79"/>
        <end position="168"/>
    </location>
</feature>
<dbReference type="InterPro" id="IPR044823">
    <property type="entry name" value="ASIL1/2-like"/>
</dbReference>
<feature type="region of interest" description="Disordered" evidence="7">
    <location>
        <begin position="233"/>
        <end position="294"/>
    </location>
</feature>
<evidence type="ECO:0000259" key="8">
    <source>
        <dbReference type="Pfam" id="PF13837"/>
    </source>
</evidence>
<evidence type="ECO:0000256" key="6">
    <source>
        <dbReference type="ARBA" id="ARBA00023242"/>
    </source>
</evidence>
<protein>
    <recommendedName>
        <fullName evidence="8">Myb/SANT-like DNA-binding domain-containing protein</fullName>
    </recommendedName>
</protein>
<evidence type="ECO:0000256" key="7">
    <source>
        <dbReference type="SAM" id="MobiDB-lite"/>
    </source>
</evidence>
<keyword evidence="5" id="KW-0804">Transcription</keyword>
<dbReference type="Gene3D" id="1.10.10.60">
    <property type="entry name" value="Homeodomain-like"/>
    <property type="match status" value="1"/>
</dbReference>
<evidence type="ECO:0000256" key="1">
    <source>
        <dbReference type="ARBA" id="ARBA00004123"/>
    </source>
</evidence>
<dbReference type="EMBL" id="GISG01142039">
    <property type="protein sequence ID" value="MBA4645380.1"/>
    <property type="molecule type" value="Transcribed_RNA"/>
</dbReference>
<feature type="compositionally biased region" description="Basic and acidic residues" evidence="7">
    <location>
        <begin position="284"/>
        <end position="294"/>
    </location>
</feature>
<reference evidence="9" key="2">
    <citation type="submission" date="2020-07" db="EMBL/GenBank/DDBJ databases">
        <authorList>
            <person name="Vera ALvarez R."/>
            <person name="Arias-Moreno D.M."/>
            <person name="Jimenez-Jacinto V."/>
            <person name="Jimenez-Bremont J.F."/>
            <person name="Swaminathan K."/>
            <person name="Moose S.P."/>
            <person name="Guerrero-Gonzalez M.L."/>
            <person name="Marino-Ramirez L."/>
            <person name="Landsman D."/>
            <person name="Rodriguez-Kessler M."/>
            <person name="Delgado-Sanchez P."/>
        </authorList>
    </citation>
    <scope>NUCLEOTIDE SEQUENCE</scope>
    <source>
        <tissue evidence="9">Cladode</tissue>
    </source>
</reference>
<evidence type="ECO:0000256" key="2">
    <source>
        <dbReference type="ARBA" id="ARBA00023015"/>
    </source>
</evidence>
<dbReference type="PANTHER" id="PTHR31307">
    <property type="entry name" value="TRIHELIX TRANSCRIPTION FACTOR ASIL2"/>
    <property type="match status" value="1"/>
</dbReference>
<dbReference type="FunFam" id="1.10.10.60:FF:000104">
    <property type="entry name" value="trihelix transcription factor ASIL2"/>
    <property type="match status" value="1"/>
</dbReference>
<keyword evidence="3" id="KW-0175">Coiled coil</keyword>
<keyword evidence="4" id="KW-0238">DNA-binding</keyword>
<dbReference type="EMBL" id="GISG01123990">
    <property type="protein sequence ID" value="MBA4641416.1"/>
    <property type="molecule type" value="Transcribed_RNA"/>
</dbReference>
<feature type="region of interest" description="Disordered" evidence="7">
    <location>
        <begin position="357"/>
        <end position="403"/>
    </location>
</feature>
<name>A0A7C9DK97_OPUST</name>
<sequence length="403" mass="44180">MEEEEETPSHASPERQSHSPPSGRITVTVAAAAPSSTVTPPPPYPHHNSLTLALPIQQPSSRPPSTASGGSGGGGGREDCWSEGATAVLIEAWGERYLELSKGNLKQKHWKEVADIVSSREDYTKPPKTDIQCKNRIDTVKKKYKIEKAKVASGLPSRWPFFHRLDRLLGHSSAVPASAAKVAVSAADNPPRAVPVGIPVGIKPFPLPHLQPPPHLQPSQQIRQYTFPSFPVIPRFNHSSANNTNNSTRQQQLKKVVPPAEDVSEAEENSADSLPPPERKRAKVEKGRREKAMREWGNSVRELTRAILQFGEAYEAAESAKLQQIMEMEKQRMKFAKELELQRMKFLMKTQLELSQLHGNGSNHDSDSRGGGSSGRRVGGGGGVINNNHHENHVNHANSDSSN</sequence>
<dbReference type="AlphaFoldDB" id="A0A7C9DK97"/>
<evidence type="ECO:0000256" key="3">
    <source>
        <dbReference type="ARBA" id="ARBA00023054"/>
    </source>
</evidence>
<feature type="compositionally biased region" description="Low complexity" evidence="7">
    <location>
        <begin position="26"/>
        <end position="38"/>
    </location>
</feature>
<dbReference type="PANTHER" id="PTHR31307:SF4">
    <property type="entry name" value="TRIHELIX TRANSCRIPTION FACTOR ASIL2"/>
    <property type="match status" value="1"/>
</dbReference>
<evidence type="ECO:0000313" key="9">
    <source>
        <dbReference type="EMBL" id="MBA4645380.1"/>
    </source>
</evidence>
<organism evidence="9">
    <name type="scientific">Opuntia streptacantha</name>
    <name type="common">Prickly pear cactus</name>
    <name type="synonym">Opuntia cardona</name>
    <dbReference type="NCBI Taxonomy" id="393608"/>
    <lineage>
        <taxon>Eukaryota</taxon>
        <taxon>Viridiplantae</taxon>
        <taxon>Streptophyta</taxon>
        <taxon>Embryophyta</taxon>
        <taxon>Tracheophyta</taxon>
        <taxon>Spermatophyta</taxon>
        <taxon>Magnoliopsida</taxon>
        <taxon>eudicotyledons</taxon>
        <taxon>Gunneridae</taxon>
        <taxon>Pentapetalae</taxon>
        <taxon>Caryophyllales</taxon>
        <taxon>Cactineae</taxon>
        <taxon>Cactaceae</taxon>
        <taxon>Opuntioideae</taxon>
        <taxon>Opuntia</taxon>
    </lineage>
</organism>
<accession>A0A7C9DK97</accession>
<comment type="subcellular location">
    <subcellularLocation>
        <location evidence="1">Nucleus</location>
    </subcellularLocation>
</comment>